<dbReference type="Gene3D" id="3.90.230.10">
    <property type="entry name" value="Creatinase/methionine aminopeptidase superfamily"/>
    <property type="match status" value="1"/>
</dbReference>
<sequence>MLGAKHGRGKSDIFCGGKRQIPALRASSSMGPESEIEAPPLQATRKGCKTPSHCSHLGPLPASEFHARVSTLGESLTALSPSSYIVEPNISSSHLPLSERLYCGTCARLLSIPSGVERAEDEAKVQLLDIEGSVDRSIRHFIVDGLRTAFAEATVIAVPTEIRQLRERKSKGELELLKYANEHTNPPIGYPSGHLHTSICISASASPRPDNSLYAALADAGLKDGGCLTLFGDMRLNLMTPAPHLIPPRKCRLPHGSGTDDFALFDCTASLHGYWSDITRTLALPTSTTHLHIWNFVHSAQHIAFRTAYASVVTKRVDEAPRLFLGLAGYAKYFTHRLGHVSARRSMRTHTWT</sequence>
<dbReference type="InterPro" id="IPR036005">
    <property type="entry name" value="Creatinase/aminopeptidase-like"/>
</dbReference>
<evidence type="ECO:0000313" key="3">
    <source>
        <dbReference type="Proteomes" id="UP000217790"/>
    </source>
</evidence>
<dbReference type="SUPFAM" id="SSF55920">
    <property type="entry name" value="Creatinase/aminopeptidase"/>
    <property type="match status" value="1"/>
</dbReference>
<organism evidence="2 3">
    <name type="scientific">Armillaria gallica</name>
    <name type="common">Bulbous honey fungus</name>
    <name type="synonym">Armillaria bulbosa</name>
    <dbReference type="NCBI Taxonomy" id="47427"/>
    <lineage>
        <taxon>Eukaryota</taxon>
        <taxon>Fungi</taxon>
        <taxon>Dikarya</taxon>
        <taxon>Basidiomycota</taxon>
        <taxon>Agaricomycotina</taxon>
        <taxon>Agaricomycetes</taxon>
        <taxon>Agaricomycetidae</taxon>
        <taxon>Agaricales</taxon>
        <taxon>Marasmiineae</taxon>
        <taxon>Physalacriaceae</taxon>
        <taxon>Armillaria</taxon>
    </lineage>
</organism>
<evidence type="ECO:0000259" key="1">
    <source>
        <dbReference type="Pfam" id="PF00557"/>
    </source>
</evidence>
<dbReference type="InParanoid" id="A0A2H3D9G7"/>
<protein>
    <recommendedName>
        <fullName evidence="1">Peptidase M24 domain-containing protein</fullName>
    </recommendedName>
</protein>
<keyword evidence="3" id="KW-1185">Reference proteome</keyword>
<dbReference type="Pfam" id="PF00557">
    <property type="entry name" value="Peptidase_M24"/>
    <property type="match status" value="1"/>
</dbReference>
<reference evidence="3" key="1">
    <citation type="journal article" date="2017" name="Nat. Ecol. Evol.">
        <title>Genome expansion and lineage-specific genetic innovations in the forest pathogenic fungi Armillaria.</title>
        <authorList>
            <person name="Sipos G."/>
            <person name="Prasanna A.N."/>
            <person name="Walter M.C."/>
            <person name="O'Connor E."/>
            <person name="Balint B."/>
            <person name="Krizsan K."/>
            <person name="Kiss B."/>
            <person name="Hess J."/>
            <person name="Varga T."/>
            <person name="Slot J."/>
            <person name="Riley R."/>
            <person name="Boka B."/>
            <person name="Rigling D."/>
            <person name="Barry K."/>
            <person name="Lee J."/>
            <person name="Mihaltcheva S."/>
            <person name="LaButti K."/>
            <person name="Lipzen A."/>
            <person name="Waldron R."/>
            <person name="Moloney N.M."/>
            <person name="Sperisen C."/>
            <person name="Kredics L."/>
            <person name="Vagvoelgyi C."/>
            <person name="Patrignani A."/>
            <person name="Fitzpatrick D."/>
            <person name="Nagy I."/>
            <person name="Doyle S."/>
            <person name="Anderson J.B."/>
            <person name="Grigoriev I.V."/>
            <person name="Gueldener U."/>
            <person name="Muensterkoetter M."/>
            <person name="Nagy L.G."/>
        </authorList>
    </citation>
    <scope>NUCLEOTIDE SEQUENCE [LARGE SCALE GENOMIC DNA]</scope>
    <source>
        <strain evidence="3">Ar21-2</strain>
    </source>
</reference>
<dbReference type="InterPro" id="IPR000994">
    <property type="entry name" value="Pept_M24"/>
</dbReference>
<proteinExistence type="predicted"/>
<name>A0A2H3D9G7_ARMGA</name>
<dbReference type="OrthoDB" id="9995434at2759"/>
<dbReference type="EMBL" id="KZ293678">
    <property type="protein sequence ID" value="PBK87488.1"/>
    <property type="molecule type" value="Genomic_DNA"/>
</dbReference>
<dbReference type="PANTHER" id="PTHR46112:SF2">
    <property type="entry name" value="XAA-PRO AMINOPEPTIDASE P-RELATED"/>
    <property type="match status" value="1"/>
</dbReference>
<dbReference type="AlphaFoldDB" id="A0A2H3D9G7"/>
<feature type="domain" description="Peptidase M24" evidence="1">
    <location>
        <begin position="242"/>
        <end position="341"/>
    </location>
</feature>
<gene>
    <name evidence="2" type="ORF">ARMGADRAFT_1085512</name>
</gene>
<dbReference type="InterPro" id="IPR050659">
    <property type="entry name" value="Peptidase_M24B"/>
</dbReference>
<dbReference type="Proteomes" id="UP000217790">
    <property type="component" value="Unassembled WGS sequence"/>
</dbReference>
<accession>A0A2H3D9G7</accession>
<dbReference type="PANTHER" id="PTHR46112">
    <property type="entry name" value="AMINOPEPTIDASE"/>
    <property type="match status" value="1"/>
</dbReference>
<evidence type="ECO:0000313" key="2">
    <source>
        <dbReference type="EMBL" id="PBK87488.1"/>
    </source>
</evidence>
<dbReference type="STRING" id="47427.A0A2H3D9G7"/>